<gene>
    <name evidence="2" type="ORF">DZC52_10105</name>
</gene>
<organism evidence="2 3">
    <name type="scientific">Wenzhouxiangella sediminis</name>
    <dbReference type="NCBI Taxonomy" id="1792836"/>
    <lineage>
        <taxon>Bacteria</taxon>
        <taxon>Pseudomonadati</taxon>
        <taxon>Pseudomonadota</taxon>
        <taxon>Gammaproteobacteria</taxon>
        <taxon>Chromatiales</taxon>
        <taxon>Wenzhouxiangellaceae</taxon>
        <taxon>Wenzhouxiangella</taxon>
    </lineage>
</organism>
<feature type="transmembrane region" description="Helical" evidence="1">
    <location>
        <begin position="59"/>
        <end position="79"/>
    </location>
</feature>
<feature type="transmembrane region" description="Helical" evidence="1">
    <location>
        <begin position="6"/>
        <end position="22"/>
    </location>
</feature>
<feature type="transmembrane region" description="Helical" evidence="1">
    <location>
        <begin position="272"/>
        <end position="291"/>
    </location>
</feature>
<feature type="transmembrane region" description="Helical" evidence="1">
    <location>
        <begin position="241"/>
        <end position="260"/>
    </location>
</feature>
<sequence>MIESPMAVLTVLVGVAALFFYLEQRTGWKGFNYFPPLLFIYATPVVLNNVGFIPSDSPVYGGLGGYALPVFIALMLFNVNVPSAVRIMGKGVLVMLLGTVGIVVGGVVSYAIVHGGLDPEAWKGYGALAGSWIGGTGNMAGVAGALETPPEMLGLAVLADNLVYVIWLPILLGSKAFADRFNRWAKVPAERIERMETAAAQEARKEEVPRMQDYLYLLFWALLVSAAAKFVAPLLPEVGEVLTTSTWTVLLVTTFALALSATPVRGIPGSHALAMAIIYVFVAGMGARASLAGFDQAPLFVLGAYIWIFIHGAFCLFGAWLFRVDVHSAAIASAANVGGAASAPVVAAYHREALVPVAILMALIGYALGNYLAILTAQLCQWVGS</sequence>
<dbReference type="OrthoDB" id="653763at2"/>
<protein>
    <submittedName>
        <fullName evidence="2">DUF819 family protein</fullName>
    </submittedName>
</protein>
<dbReference type="Proteomes" id="UP000260351">
    <property type="component" value="Unassembled WGS sequence"/>
</dbReference>
<keyword evidence="1" id="KW-0812">Transmembrane</keyword>
<feature type="transmembrane region" description="Helical" evidence="1">
    <location>
        <begin position="297"/>
        <end position="322"/>
    </location>
</feature>
<keyword evidence="1" id="KW-0472">Membrane</keyword>
<evidence type="ECO:0000256" key="1">
    <source>
        <dbReference type="SAM" id="Phobius"/>
    </source>
</evidence>
<evidence type="ECO:0000313" key="3">
    <source>
        <dbReference type="Proteomes" id="UP000260351"/>
    </source>
</evidence>
<keyword evidence="3" id="KW-1185">Reference proteome</keyword>
<feature type="transmembrane region" description="Helical" evidence="1">
    <location>
        <begin position="152"/>
        <end position="173"/>
    </location>
</feature>
<dbReference type="PANTHER" id="PTHR34289">
    <property type="entry name" value="PROTEIN, PUTATIVE (DUF819)-RELATED"/>
    <property type="match status" value="1"/>
</dbReference>
<feature type="transmembrane region" description="Helical" evidence="1">
    <location>
        <begin position="353"/>
        <end position="375"/>
    </location>
</feature>
<dbReference type="InterPro" id="IPR008537">
    <property type="entry name" value="DUF819"/>
</dbReference>
<comment type="caution">
    <text evidence="2">The sequence shown here is derived from an EMBL/GenBank/DDBJ whole genome shotgun (WGS) entry which is preliminary data.</text>
</comment>
<feature type="transmembrane region" description="Helical" evidence="1">
    <location>
        <begin position="91"/>
        <end position="113"/>
    </location>
</feature>
<reference evidence="2 3" key="1">
    <citation type="submission" date="2018-08" db="EMBL/GenBank/DDBJ databases">
        <title>Wenzhouxiangella salilacus sp. nov., a novel bacterium isolated from a saline lake in Xinjiang Province, China.</title>
        <authorList>
            <person name="Han S."/>
        </authorList>
    </citation>
    <scope>NUCLEOTIDE SEQUENCE [LARGE SCALE GENOMIC DNA]</scope>
    <source>
        <strain evidence="2 3">XDB06</strain>
    </source>
</reference>
<dbReference type="Pfam" id="PF05684">
    <property type="entry name" value="DUF819"/>
    <property type="match status" value="1"/>
</dbReference>
<proteinExistence type="predicted"/>
<dbReference type="AlphaFoldDB" id="A0A3E1K7I5"/>
<dbReference type="RefSeq" id="WP_116651030.1">
    <property type="nucleotide sequence ID" value="NZ_QUZK01000040.1"/>
</dbReference>
<feature type="transmembrane region" description="Helical" evidence="1">
    <location>
        <begin position="214"/>
        <end position="235"/>
    </location>
</feature>
<name>A0A3E1K7I5_9GAMM</name>
<evidence type="ECO:0000313" key="2">
    <source>
        <dbReference type="EMBL" id="RFF30000.1"/>
    </source>
</evidence>
<accession>A0A3E1K7I5</accession>
<feature type="transmembrane region" description="Helical" evidence="1">
    <location>
        <begin position="329"/>
        <end position="347"/>
    </location>
</feature>
<dbReference type="EMBL" id="QUZK01000040">
    <property type="protein sequence ID" value="RFF30000.1"/>
    <property type="molecule type" value="Genomic_DNA"/>
</dbReference>
<feature type="transmembrane region" description="Helical" evidence="1">
    <location>
        <begin position="34"/>
        <end position="53"/>
    </location>
</feature>
<keyword evidence="1" id="KW-1133">Transmembrane helix</keyword>
<dbReference type="PANTHER" id="PTHR34289:SF8">
    <property type="entry name" value="DUF819 DOMAIN-CONTAINING PROTEIN"/>
    <property type="match status" value="1"/>
</dbReference>